<proteinExistence type="predicted"/>
<protein>
    <submittedName>
        <fullName evidence="1">Uncharacterized protein</fullName>
    </submittedName>
</protein>
<name>A0A0A9BK13_ARUDO</name>
<dbReference type="EMBL" id="GBRH01236340">
    <property type="protein sequence ID" value="JAD61555.1"/>
    <property type="molecule type" value="Transcribed_RNA"/>
</dbReference>
<reference evidence="1" key="2">
    <citation type="journal article" date="2015" name="Data Brief">
        <title>Shoot transcriptome of the giant reed, Arundo donax.</title>
        <authorList>
            <person name="Barrero R.A."/>
            <person name="Guerrero F.D."/>
            <person name="Moolhuijzen P."/>
            <person name="Goolsby J.A."/>
            <person name="Tidwell J."/>
            <person name="Bellgard S.E."/>
            <person name="Bellgard M.I."/>
        </authorList>
    </citation>
    <scope>NUCLEOTIDE SEQUENCE</scope>
    <source>
        <tissue evidence="1">Shoot tissue taken approximately 20 cm above the soil surface</tissue>
    </source>
</reference>
<organism evidence="1">
    <name type="scientific">Arundo donax</name>
    <name type="common">Giant reed</name>
    <name type="synonym">Donax arundinaceus</name>
    <dbReference type="NCBI Taxonomy" id="35708"/>
    <lineage>
        <taxon>Eukaryota</taxon>
        <taxon>Viridiplantae</taxon>
        <taxon>Streptophyta</taxon>
        <taxon>Embryophyta</taxon>
        <taxon>Tracheophyta</taxon>
        <taxon>Spermatophyta</taxon>
        <taxon>Magnoliopsida</taxon>
        <taxon>Liliopsida</taxon>
        <taxon>Poales</taxon>
        <taxon>Poaceae</taxon>
        <taxon>PACMAD clade</taxon>
        <taxon>Arundinoideae</taxon>
        <taxon>Arundineae</taxon>
        <taxon>Arundo</taxon>
    </lineage>
</organism>
<sequence length="66" mass="7197">MPLALSQCLVATESSTSSAIIQPATAGRFRTSRQIQRPNYNLQALPCQIFGRGEKHDIHTPNICTG</sequence>
<reference evidence="1" key="1">
    <citation type="submission" date="2014-09" db="EMBL/GenBank/DDBJ databases">
        <authorList>
            <person name="Magalhaes I.L.F."/>
            <person name="Oliveira U."/>
            <person name="Santos F.R."/>
            <person name="Vidigal T.H.D.A."/>
            <person name="Brescovit A.D."/>
            <person name="Santos A.J."/>
        </authorList>
    </citation>
    <scope>NUCLEOTIDE SEQUENCE</scope>
    <source>
        <tissue evidence="1">Shoot tissue taken approximately 20 cm above the soil surface</tissue>
    </source>
</reference>
<evidence type="ECO:0000313" key="1">
    <source>
        <dbReference type="EMBL" id="JAD61555.1"/>
    </source>
</evidence>
<accession>A0A0A9BK13</accession>
<dbReference type="AlphaFoldDB" id="A0A0A9BK13"/>